<dbReference type="InterPro" id="IPR036961">
    <property type="entry name" value="Kinesin_motor_dom_sf"/>
</dbReference>
<dbReference type="Gene3D" id="1.20.5.4820">
    <property type="match status" value="1"/>
</dbReference>
<evidence type="ECO:0000256" key="8">
    <source>
        <dbReference type="SAM" id="MobiDB-lite"/>
    </source>
</evidence>
<dbReference type="InterPro" id="IPR027417">
    <property type="entry name" value="P-loop_NTPase"/>
</dbReference>
<comment type="caution">
    <text evidence="7">Lacks conserved residue(s) required for the propagation of feature annotation.</text>
</comment>
<evidence type="ECO:0000313" key="11">
    <source>
        <dbReference type="EMBL" id="KAL0482396.1"/>
    </source>
</evidence>
<dbReference type="Pfam" id="PF00063">
    <property type="entry name" value="Myosin_head"/>
    <property type="match status" value="1"/>
</dbReference>
<organism evidence="11 12">
    <name type="scientific">Acrasis kona</name>
    <dbReference type="NCBI Taxonomy" id="1008807"/>
    <lineage>
        <taxon>Eukaryota</taxon>
        <taxon>Discoba</taxon>
        <taxon>Heterolobosea</taxon>
        <taxon>Tetramitia</taxon>
        <taxon>Eutetramitia</taxon>
        <taxon>Acrasidae</taxon>
        <taxon>Acrasis</taxon>
    </lineage>
</organism>
<feature type="region of interest" description="Disordered" evidence="8">
    <location>
        <begin position="1504"/>
        <end position="1523"/>
    </location>
</feature>
<evidence type="ECO:0000259" key="10">
    <source>
        <dbReference type="PROSITE" id="PS51456"/>
    </source>
</evidence>
<evidence type="ECO:0000256" key="7">
    <source>
        <dbReference type="PROSITE-ProRule" id="PRU00782"/>
    </source>
</evidence>
<keyword evidence="5 7" id="KW-0505">Motor protein</keyword>
<comment type="caution">
    <text evidence="11">The sequence shown here is derived from an EMBL/GenBank/DDBJ whole genome shotgun (WGS) entry which is preliminary data.</text>
</comment>
<evidence type="ECO:0000256" key="3">
    <source>
        <dbReference type="ARBA" id="ARBA00023054"/>
    </source>
</evidence>
<comment type="similarity">
    <text evidence="7">Belongs to the TRAFAC class myosin-kinesin ATPase superfamily. Myosin family.</text>
</comment>
<evidence type="ECO:0000313" key="12">
    <source>
        <dbReference type="Proteomes" id="UP001431209"/>
    </source>
</evidence>
<evidence type="ECO:0000256" key="4">
    <source>
        <dbReference type="ARBA" id="ARBA00023123"/>
    </source>
</evidence>
<dbReference type="CDD" id="cd00124">
    <property type="entry name" value="MYSc"/>
    <property type="match status" value="1"/>
</dbReference>
<evidence type="ECO:0000256" key="5">
    <source>
        <dbReference type="ARBA" id="ARBA00023175"/>
    </source>
</evidence>
<dbReference type="Gene3D" id="1.10.10.820">
    <property type="match status" value="1"/>
</dbReference>
<dbReference type="Proteomes" id="UP001431209">
    <property type="component" value="Unassembled WGS sequence"/>
</dbReference>
<gene>
    <name evidence="11" type="ORF">AKO1_013052</name>
</gene>
<sequence length="1523" mass="175120">MSGYPKRFANTSRSINRQLQDFECAPKDLLLKNPAQMDSADDVSTLLFLHEASLLYNLQHRYDRDAIYTYNGPVLIAINPNKNLPDSLYGSQTIEAYTGQPLGSLSPHVYAIADEAFRNLMSHQKDQSILVSGSSGSGKTETTKHLLRYFAAMSKKSYGSASLSPSNATPNVRKSTSIENQIINSMTVLEAFGNASTNTNNNSSRFGGLIRVQFAADTGAIEGAIIQTHLLDRTRLVQAQNNESNFHIFYQLLEGMTLDDQKIQFNYLQNTKEASHHSVSHFKNTKNSMNMLGFTSSDQQDIFNILLGILYMGNVEIQQLDSTCGISPDGRIALEKACKLLQIDLERIQNTLLQRTVTVGRESYIVKLTIQQCTYARDSMSTFLYQSLFDHIVSRINSQLTCQKSETNSHYINILDSTDSTEVRSKSLDKLCMDWCHESILDIFRDHCISVDQSEFRRENVAFNSILSPLSNQSWTDHLSKLLTILDQECQIAKSTTKSLYDKLDAEHLLTVPYTSGDTTYQPDDWLKENRDHVVLDQLECIKKSNLLRNVIMPQIPQQFQSFYLSQFKITLRSMLQIVTGSELYFIKCFRPNPSFKPSNGFDDEFMIGQFAHQGIFDHISIRQKSYSTRMPISQFKNRYKMLMDQNQQDPFQSLPIQSLKDRIRTGLTKMYISHPLVHKLENIRNITLQRSSAIVASALKSRFVRSELNHLKSRCVQAQSLIRGHLIRSNHFQLKMYRYVSPIQAVFKSKSIRSIHRSNLMKILKIQQFCKRYLIQDKTKTNDRRIKLATLIQSIYRSNISRMHHLDRKQEASHLANIQLQKQTIKAELYLLDQKKNNVNPLPTSSSSTSSSNSISNITPIHSIENDKLRAQCELLNKQLNQSQQDHGNLEFQFMTLQVEHENALQSLNRVTTEKALLRLQYQELEHEHSLEKKSRQQLEKESNHRKKELQIELESLQKSNVELTDKQSQMDDQMEQIKSQSASMKSQFVKEVKIKQKLKEANKKLQNDLDQLWDDMDAVKDETSAQLSQITNERDSLITEFSSCKSKLNHLQELLNSIHKERGALAQAKQREMWIDIQKCLHQMQCDEQEAAERLIVHVIFEMHIHSYQQDLIATPCFLIYQLIYMWIKHARDYKRLITLATNSLRAIVTLHVDHPDSLIYWWSNLSELLNLFTSDSCLNSLLVHLTSGVGANGAIGGEIENGENQNGEIENVEINDLILCNVNHYVSCSENYSFDEDHIIFETDEPLSPTALSPDGLNQMPLHRGHAFAIWLKNLCILYVKTMVILLKDAQNKMIPILKHLLMDDIKNNVTILLKVLRDVFQQYKKCNLSRSSLIYMFGQIMYFIDANLFNQILLRKDLCSFTKSVEIKLAVAMVDTEVSQWMNHSFSLDHVRQAVTLLMTRKDVLVDEQIQGQCIPLLTPSQIIKLLSMYTRTEFEEPVPENIFSRLSNMDGGVLMLDLNKIQTTSDVRQVVSNSIVQSQLHFLSFPQSVREEIEAKWNQNQTEAPQMPQIKKRKGFFK</sequence>
<dbReference type="GO" id="GO:0007015">
    <property type="term" value="P:actin filament organization"/>
    <property type="evidence" value="ECO:0007669"/>
    <property type="project" value="TreeGrafter"/>
</dbReference>
<dbReference type="InterPro" id="IPR001609">
    <property type="entry name" value="Myosin_head_motor_dom-like"/>
</dbReference>
<feature type="domain" description="Dilute" evidence="9">
    <location>
        <begin position="1261"/>
        <end position="1457"/>
    </location>
</feature>
<dbReference type="InterPro" id="IPR002710">
    <property type="entry name" value="Dilute_dom"/>
</dbReference>
<dbReference type="Gene3D" id="3.40.850.10">
    <property type="entry name" value="Kinesin motor domain"/>
    <property type="match status" value="1"/>
</dbReference>
<evidence type="ECO:0000256" key="6">
    <source>
        <dbReference type="ARBA" id="ARBA00023203"/>
    </source>
</evidence>
<dbReference type="SMART" id="SM00242">
    <property type="entry name" value="MYSc"/>
    <property type="match status" value="1"/>
</dbReference>
<evidence type="ECO:0000259" key="9">
    <source>
        <dbReference type="PROSITE" id="PS51126"/>
    </source>
</evidence>
<keyword evidence="12" id="KW-1185">Reference proteome</keyword>
<dbReference type="GO" id="GO:0005524">
    <property type="term" value="F:ATP binding"/>
    <property type="evidence" value="ECO:0007669"/>
    <property type="project" value="UniProtKB-UniRule"/>
</dbReference>
<feature type="binding site" evidence="7">
    <location>
        <begin position="133"/>
        <end position="140"/>
    </location>
    <ligand>
        <name>ATP</name>
        <dbReference type="ChEBI" id="CHEBI:30616"/>
    </ligand>
</feature>
<reference evidence="11 12" key="1">
    <citation type="submission" date="2024-03" db="EMBL/GenBank/DDBJ databases">
        <title>The Acrasis kona genome and developmental transcriptomes reveal deep origins of eukaryotic multicellular pathways.</title>
        <authorList>
            <person name="Sheikh S."/>
            <person name="Fu C.-J."/>
            <person name="Brown M.W."/>
            <person name="Baldauf S.L."/>
        </authorList>
    </citation>
    <scope>NUCLEOTIDE SEQUENCE [LARGE SCALE GENOMIC DNA]</scope>
    <source>
        <strain evidence="11 12">ATCC MYA-3509</strain>
    </source>
</reference>
<keyword evidence="4 7" id="KW-0518">Myosin</keyword>
<evidence type="ECO:0000256" key="1">
    <source>
        <dbReference type="ARBA" id="ARBA00022741"/>
    </source>
</evidence>
<dbReference type="GO" id="GO:0051015">
    <property type="term" value="F:actin filament binding"/>
    <property type="evidence" value="ECO:0007669"/>
    <property type="project" value="TreeGrafter"/>
</dbReference>
<dbReference type="PANTHER" id="PTHR13140:SF706">
    <property type="entry name" value="DILUTE CLASS UNCONVENTIONAL MYOSIN, ISOFORM C"/>
    <property type="match status" value="1"/>
</dbReference>
<dbReference type="SMART" id="SM01132">
    <property type="entry name" value="DIL"/>
    <property type="match status" value="1"/>
</dbReference>
<dbReference type="PROSITE" id="PS51126">
    <property type="entry name" value="DILUTE"/>
    <property type="match status" value="1"/>
</dbReference>
<dbReference type="PANTHER" id="PTHR13140">
    <property type="entry name" value="MYOSIN"/>
    <property type="match status" value="1"/>
</dbReference>
<accession>A0AAW2YY25</accession>
<dbReference type="SUPFAM" id="SSF52540">
    <property type="entry name" value="P-loop containing nucleoside triphosphate hydrolases"/>
    <property type="match status" value="1"/>
</dbReference>
<dbReference type="PRINTS" id="PR00193">
    <property type="entry name" value="MYOSINHEAVY"/>
</dbReference>
<dbReference type="EMBL" id="JAOPGA020000847">
    <property type="protein sequence ID" value="KAL0482396.1"/>
    <property type="molecule type" value="Genomic_DNA"/>
</dbReference>
<keyword evidence="2 7" id="KW-0067">ATP-binding</keyword>
<feature type="domain" description="Myosin motor" evidence="10">
    <location>
        <begin position="38"/>
        <end position="508"/>
    </location>
</feature>
<proteinExistence type="inferred from homology"/>
<keyword evidence="1 7" id="KW-0547">Nucleotide-binding</keyword>
<dbReference type="Pfam" id="PF01843">
    <property type="entry name" value="DIL"/>
    <property type="match status" value="1"/>
</dbReference>
<name>A0AAW2YY25_9EUKA</name>
<feature type="compositionally biased region" description="Basic and acidic residues" evidence="8">
    <location>
        <begin position="928"/>
        <end position="944"/>
    </location>
</feature>
<keyword evidence="3" id="KW-0175">Coiled coil</keyword>
<dbReference type="Gene3D" id="1.20.58.530">
    <property type="match status" value="1"/>
</dbReference>
<feature type="region of interest" description="Disordered" evidence="8">
    <location>
        <begin position="928"/>
        <end position="949"/>
    </location>
</feature>
<dbReference type="GO" id="GO:0000146">
    <property type="term" value="F:microfilament motor activity"/>
    <property type="evidence" value="ECO:0007669"/>
    <property type="project" value="TreeGrafter"/>
</dbReference>
<dbReference type="GO" id="GO:0016459">
    <property type="term" value="C:myosin complex"/>
    <property type="evidence" value="ECO:0007669"/>
    <property type="project" value="UniProtKB-KW"/>
</dbReference>
<keyword evidence="6 7" id="KW-0009">Actin-binding</keyword>
<dbReference type="GO" id="GO:0005737">
    <property type="term" value="C:cytoplasm"/>
    <property type="evidence" value="ECO:0007669"/>
    <property type="project" value="TreeGrafter"/>
</dbReference>
<evidence type="ECO:0000256" key="2">
    <source>
        <dbReference type="ARBA" id="ARBA00022840"/>
    </source>
</evidence>
<dbReference type="PROSITE" id="PS51456">
    <property type="entry name" value="MYOSIN_MOTOR"/>
    <property type="match status" value="1"/>
</dbReference>
<dbReference type="GO" id="GO:0016020">
    <property type="term" value="C:membrane"/>
    <property type="evidence" value="ECO:0007669"/>
    <property type="project" value="TreeGrafter"/>
</dbReference>
<protein>
    <submittedName>
        <fullName evidence="11">Myosin</fullName>
    </submittedName>
</protein>
<dbReference type="Gene3D" id="1.20.120.720">
    <property type="entry name" value="Myosin VI head, motor domain, U50 subdomain"/>
    <property type="match status" value="1"/>
</dbReference>